<dbReference type="EMBL" id="JAGSOG010000062">
    <property type="protein sequence ID" value="MBR7834542.1"/>
    <property type="molecule type" value="Genomic_DNA"/>
</dbReference>
<dbReference type="Proteomes" id="UP000675781">
    <property type="component" value="Unassembled WGS sequence"/>
</dbReference>
<proteinExistence type="inferred from homology"/>
<dbReference type="SUPFAM" id="SSF49777">
    <property type="entry name" value="PEBP-like"/>
    <property type="match status" value="1"/>
</dbReference>
<reference evidence="2" key="1">
    <citation type="submission" date="2021-04" db="EMBL/GenBank/DDBJ databases">
        <title>Genome based classification of Actinospica acidithermotolerans sp. nov., an actinobacterium isolated from an Indonesian hot spring.</title>
        <authorList>
            <person name="Kusuma A.B."/>
            <person name="Putra K.E."/>
            <person name="Nafisah S."/>
            <person name="Loh J."/>
            <person name="Nouioui I."/>
            <person name="Goodfellow M."/>
        </authorList>
    </citation>
    <scope>NUCLEOTIDE SEQUENCE</scope>
    <source>
        <strain evidence="2">CSCA 57</strain>
    </source>
</reference>
<dbReference type="InterPro" id="IPR036610">
    <property type="entry name" value="PEBP-like_sf"/>
</dbReference>
<protein>
    <submittedName>
        <fullName evidence="2">YbhB/YbcL family Raf kinase inhibitor-like protein</fullName>
    </submittedName>
</protein>
<comment type="similarity">
    <text evidence="1">Belongs to the UPF0098 family.</text>
</comment>
<dbReference type="AlphaFoldDB" id="A0A941EMR5"/>
<dbReference type="Pfam" id="PF01161">
    <property type="entry name" value="PBP"/>
    <property type="match status" value="1"/>
</dbReference>
<dbReference type="RefSeq" id="WP_212529062.1">
    <property type="nucleotide sequence ID" value="NZ_JAGSOG010000062.1"/>
</dbReference>
<dbReference type="CDD" id="cd00865">
    <property type="entry name" value="PEBP_bact_arch"/>
    <property type="match status" value="1"/>
</dbReference>
<keyword evidence="3" id="KW-1185">Reference proteome</keyword>
<dbReference type="InterPro" id="IPR005247">
    <property type="entry name" value="YbhB_YbcL/LppC-like"/>
</dbReference>
<comment type="caution">
    <text evidence="2">The sequence shown here is derived from an EMBL/GenBank/DDBJ whole genome shotgun (WGS) entry which is preliminary data.</text>
</comment>
<dbReference type="InterPro" id="IPR008914">
    <property type="entry name" value="PEBP"/>
</dbReference>
<organism evidence="2 3">
    <name type="scientific">Actinospica durhamensis</name>
    <dbReference type="NCBI Taxonomy" id="1508375"/>
    <lineage>
        <taxon>Bacteria</taxon>
        <taxon>Bacillati</taxon>
        <taxon>Actinomycetota</taxon>
        <taxon>Actinomycetes</taxon>
        <taxon>Catenulisporales</taxon>
        <taxon>Actinospicaceae</taxon>
        <taxon>Actinospica</taxon>
    </lineage>
</organism>
<dbReference type="Gene3D" id="3.90.280.10">
    <property type="entry name" value="PEBP-like"/>
    <property type="match status" value="1"/>
</dbReference>
<accession>A0A941EMR5</accession>
<gene>
    <name evidence="2" type="ORF">KDL01_14810</name>
</gene>
<evidence type="ECO:0000313" key="3">
    <source>
        <dbReference type="Proteomes" id="UP000675781"/>
    </source>
</evidence>
<sequence length="137" mass="14312">MTSTAFQQNGVIPKAYTCDATNGAVSPPLAWSAVPPGTGWIALYVYDNTGSVLHWIVLNIKPDVTSMAAGSNAGGLEIQGYLPMCPGTGNTDQYQWTLYAEPNSWHPPKIGASYGVDPGQLAAHALGIGSLSGIYAE</sequence>
<name>A0A941EMR5_9ACTN</name>
<evidence type="ECO:0000256" key="1">
    <source>
        <dbReference type="ARBA" id="ARBA00007120"/>
    </source>
</evidence>
<evidence type="ECO:0000313" key="2">
    <source>
        <dbReference type="EMBL" id="MBR7834542.1"/>
    </source>
</evidence>